<dbReference type="InterPro" id="IPR018060">
    <property type="entry name" value="HTH_AraC"/>
</dbReference>
<feature type="domain" description="HTH araC/xylS-type" evidence="6">
    <location>
        <begin position="454"/>
        <end position="567"/>
    </location>
</feature>
<name>A0A6I5KQP0_9FLAO</name>
<dbReference type="SUPFAM" id="SSF46689">
    <property type="entry name" value="Homeodomain-like"/>
    <property type="match status" value="1"/>
</dbReference>
<keyword evidence="1" id="KW-0805">Transcription regulation</keyword>
<evidence type="ECO:0000313" key="8">
    <source>
        <dbReference type="Proteomes" id="UP000468707"/>
    </source>
</evidence>
<dbReference type="PANTHER" id="PTHR43280:SF29">
    <property type="entry name" value="ARAC-FAMILY TRANSCRIPTIONAL REGULATOR"/>
    <property type="match status" value="1"/>
</dbReference>
<dbReference type="EMBL" id="JAAAMI010000002">
    <property type="protein sequence ID" value="NDV42847.1"/>
    <property type="molecule type" value="Genomic_DNA"/>
</dbReference>
<dbReference type="Proteomes" id="UP000468707">
    <property type="component" value="Unassembled WGS sequence"/>
</dbReference>
<dbReference type="Pfam" id="PF12833">
    <property type="entry name" value="HTH_18"/>
    <property type="match status" value="1"/>
</dbReference>
<evidence type="ECO:0000256" key="3">
    <source>
        <dbReference type="ARBA" id="ARBA00023163"/>
    </source>
</evidence>
<dbReference type="PROSITE" id="PS01124">
    <property type="entry name" value="HTH_ARAC_FAMILY_2"/>
    <property type="match status" value="1"/>
</dbReference>
<keyword evidence="4" id="KW-0812">Transmembrane</keyword>
<keyword evidence="5" id="KW-0732">Signal</keyword>
<dbReference type="AlphaFoldDB" id="A0A6I5KQP0"/>
<accession>A0A6I5KQP0</accession>
<keyword evidence="3" id="KW-0804">Transcription</keyword>
<sequence length="577" mass="67373">MVYKIQRLLFLLAVLPSLAQTNSLNNEDLSRLSYDELYQIMVSESDSVLLNSTFKIYVKKAINKNDTLQLAQAYRLRSYNLAYPEGIKSVDSSMTIAKTINHIDKKDFDEFMALAHYTKGALFYTNDMNYPAVEECIKSYQYARKTDNKKLVVNILIFIADIKAVYGQEDEAILLQRQTLNFLEANKTTIEEYENYYYYWTEQMSRCFLFSKELDSAAKYIDIGILLAKKTNDEKQLRSFKIQQSKLNFYLGNFEASKDSLNKYIEEQNGQSMYLEERNELSIADDLFYLGMIEGEYGNTSKKKQYFLKIDSIIKSKNYPLRDNFNEVYQFLLKEAISENDNLKTNEYLHRLVYYDSLLLTTQKQLREITLKKFDLPMQEEEKQMLGDIISTKSKWLTWFYVLSGIMLIGLSAYYTKYSRIKKRLAYALSHRIDLDIPTLLPERQEADDNKLDEEIVAKVLRNLKDWEEQKGFLDSNLTQQTLAKELNTNSAYLSQVINVHKKQNFASYLKDLRITYAINDLKSNPGIVQTKSMVQIAEMYGFNTVGVFSKAFKDKIGVTPGVFFKRIIEHSQRKIS</sequence>
<keyword evidence="8" id="KW-1185">Reference proteome</keyword>
<evidence type="ECO:0000256" key="1">
    <source>
        <dbReference type="ARBA" id="ARBA00023015"/>
    </source>
</evidence>
<protein>
    <submittedName>
        <fullName evidence="7">Helix-turn-helix domain-containing protein</fullName>
    </submittedName>
</protein>
<proteinExistence type="predicted"/>
<evidence type="ECO:0000313" key="7">
    <source>
        <dbReference type="EMBL" id="NDV42847.1"/>
    </source>
</evidence>
<dbReference type="PANTHER" id="PTHR43280">
    <property type="entry name" value="ARAC-FAMILY TRANSCRIPTIONAL REGULATOR"/>
    <property type="match status" value="1"/>
</dbReference>
<feature type="chain" id="PRO_5026138222" evidence="5">
    <location>
        <begin position="20"/>
        <end position="577"/>
    </location>
</feature>
<evidence type="ECO:0000259" key="6">
    <source>
        <dbReference type="PROSITE" id="PS01124"/>
    </source>
</evidence>
<gene>
    <name evidence="7" type="ORF">GTK07_05865</name>
</gene>
<dbReference type="GO" id="GO:0003700">
    <property type="term" value="F:DNA-binding transcription factor activity"/>
    <property type="evidence" value="ECO:0007669"/>
    <property type="project" value="InterPro"/>
</dbReference>
<evidence type="ECO:0000256" key="4">
    <source>
        <dbReference type="SAM" id="Phobius"/>
    </source>
</evidence>
<keyword evidence="4" id="KW-1133">Transmembrane helix</keyword>
<keyword evidence="2" id="KW-0238">DNA-binding</keyword>
<dbReference type="GO" id="GO:0043565">
    <property type="term" value="F:sequence-specific DNA binding"/>
    <property type="evidence" value="ECO:0007669"/>
    <property type="project" value="InterPro"/>
</dbReference>
<evidence type="ECO:0000256" key="2">
    <source>
        <dbReference type="ARBA" id="ARBA00023125"/>
    </source>
</evidence>
<dbReference type="InterPro" id="IPR009057">
    <property type="entry name" value="Homeodomain-like_sf"/>
</dbReference>
<dbReference type="SMART" id="SM00342">
    <property type="entry name" value="HTH_ARAC"/>
    <property type="match status" value="1"/>
</dbReference>
<comment type="caution">
    <text evidence="7">The sequence shown here is derived from an EMBL/GenBank/DDBJ whole genome shotgun (WGS) entry which is preliminary data.</text>
</comment>
<keyword evidence="4" id="KW-0472">Membrane</keyword>
<dbReference type="Gene3D" id="1.10.10.60">
    <property type="entry name" value="Homeodomain-like"/>
    <property type="match status" value="2"/>
</dbReference>
<feature type="signal peptide" evidence="5">
    <location>
        <begin position="1"/>
        <end position="19"/>
    </location>
</feature>
<evidence type="ECO:0000256" key="5">
    <source>
        <dbReference type="SAM" id="SignalP"/>
    </source>
</evidence>
<reference evidence="7 8" key="1">
    <citation type="submission" date="2020-01" db="EMBL/GenBank/DDBJ databases">
        <title>Muricauda sediminis sp.nov. 40Bstr401.</title>
        <authorList>
            <person name="Xue Z."/>
            <person name="Zhu S."/>
            <person name="Ren N."/>
            <person name="Chen T."/>
            <person name="Chen X."/>
            <person name="Chen J."/>
            <person name="Yang J."/>
        </authorList>
    </citation>
    <scope>NUCLEOTIDE SEQUENCE [LARGE SCALE GENOMIC DNA]</scope>
    <source>
        <strain evidence="7 8">40Bstr401</strain>
    </source>
</reference>
<organism evidence="7 8">
    <name type="scientific">Flagellimonas sediminis</name>
    <dbReference type="NCBI Taxonomy" id="2696468"/>
    <lineage>
        <taxon>Bacteria</taxon>
        <taxon>Pseudomonadati</taxon>
        <taxon>Bacteroidota</taxon>
        <taxon>Flavobacteriia</taxon>
        <taxon>Flavobacteriales</taxon>
        <taxon>Flavobacteriaceae</taxon>
        <taxon>Flagellimonas</taxon>
    </lineage>
</organism>
<dbReference type="RefSeq" id="WP_163633998.1">
    <property type="nucleotide sequence ID" value="NZ_JAAAMI010000002.1"/>
</dbReference>
<feature type="transmembrane region" description="Helical" evidence="4">
    <location>
        <begin position="396"/>
        <end position="415"/>
    </location>
</feature>